<name>A0A6A3BZV0_HIBSY</name>
<evidence type="ECO:0000313" key="10">
    <source>
        <dbReference type="Proteomes" id="UP000436088"/>
    </source>
</evidence>
<keyword evidence="2 8" id="KW-0812">Transmembrane</keyword>
<reference evidence="9" key="1">
    <citation type="submission" date="2019-09" db="EMBL/GenBank/DDBJ databases">
        <title>Draft genome information of white flower Hibiscus syriacus.</title>
        <authorList>
            <person name="Kim Y.-M."/>
        </authorList>
    </citation>
    <scope>NUCLEOTIDE SEQUENCE [LARGE SCALE GENOMIC DNA]</scope>
    <source>
        <strain evidence="9">YM2019G1</strain>
    </source>
</reference>
<evidence type="ECO:0000256" key="4">
    <source>
        <dbReference type="ARBA" id="ARBA00022989"/>
    </source>
</evidence>
<evidence type="ECO:0000313" key="9">
    <source>
        <dbReference type="EMBL" id="KAE8722094.1"/>
    </source>
</evidence>
<dbReference type="PANTHER" id="PTHR48063">
    <property type="entry name" value="LRR RECEPTOR-LIKE KINASE"/>
    <property type="match status" value="1"/>
</dbReference>
<dbReference type="Proteomes" id="UP000436088">
    <property type="component" value="Unassembled WGS sequence"/>
</dbReference>
<evidence type="ECO:0000256" key="5">
    <source>
        <dbReference type="ARBA" id="ARBA00023136"/>
    </source>
</evidence>
<evidence type="ECO:0000256" key="6">
    <source>
        <dbReference type="ARBA" id="ARBA00023170"/>
    </source>
</evidence>
<organism evidence="9 10">
    <name type="scientific">Hibiscus syriacus</name>
    <name type="common">Rose of Sharon</name>
    <dbReference type="NCBI Taxonomy" id="106335"/>
    <lineage>
        <taxon>Eukaryota</taxon>
        <taxon>Viridiplantae</taxon>
        <taxon>Streptophyta</taxon>
        <taxon>Embryophyta</taxon>
        <taxon>Tracheophyta</taxon>
        <taxon>Spermatophyta</taxon>
        <taxon>Magnoliopsida</taxon>
        <taxon>eudicotyledons</taxon>
        <taxon>Gunneridae</taxon>
        <taxon>Pentapetalae</taxon>
        <taxon>rosids</taxon>
        <taxon>malvids</taxon>
        <taxon>Malvales</taxon>
        <taxon>Malvaceae</taxon>
        <taxon>Malvoideae</taxon>
        <taxon>Hibiscus</taxon>
    </lineage>
</organism>
<feature type="transmembrane region" description="Helical" evidence="8">
    <location>
        <begin position="308"/>
        <end position="331"/>
    </location>
</feature>
<protein>
    <submittedName>
        <fullName evidence="9">Uncharacterized protein</fullName>
    </submittedName>
</protein>
<accession>A0A6A3BZV0</accession>
<proteinExistence type="predicted"/>
<evidence type="ECO:0000256" key="1">
    <source>
        <dbReference type="ARBA" id="ARBA00004479"/>
    </source>
</evidence>
<dbReference type="InterPro" id="IPR001611">
    <property type="entry name" value="Leu-rich_rpt"/>
</dbReference>
<keyword evidence="7" id="KW-0325">Glycoprotein</keyword>
<dbReference type="InterPro" id="IPR046956">
    <property type="entry name" value="RLP23-like"/>
</dbReference>
<keyword evidence="3" id="KW-0732">Signal</keyword>
<keyword evidence="10" id="KW-1185">Reference proteome</keyword>
<evidence type="ECO:0000256" key="7">
    <source>
        <dbReference type="ARBA" id="ARBA00023180"/>
    </source>
</evidence>
<comment type="caution">
    <text evidence="9">The sequence shown here is derived from an EMBL/GenBank/DDBJ whole genome shotgun (WGS) entry which is preliminary data.</text>
</comment>
<evidence type="ECO:0000256" key="8">
    <source>
        <dbReference type="SAM" id="Phobius"/>
    </source>
</evidence>
<dbReference type="PANTHER" id="PTHR48063:SF90">
    <property type="entry name" value="OS11G0565920 PROTEIN"/>
    <property type="match status" value="1"/>
</dbReference>
<evidence type="ECO:0000256" key="2">
    <source>
        <dbReference type="ARBA" id="ARBA00022692"/>
    </source>
</evidence>
<evidence type="ECO:0000256" key="3">
    <source>
        <dbReference type="ARBA" id="ARBA00022729"/>
    </source>
</evidence>
<dbReference type="AlphaFoldDB" id="A0A6A3BZV0"/>
<dbReference type="GO" id="GO:0016020">
    <property type="term" value="C:membrane"/>
    <property type="evidence" value="ECO:0007669"/>
    <property type="project" value="UniProtKB-SubCell"/>
</dbReference>
<gene>
    <name evidence="9" type="ORF">F3Y22_tig00014370pilonHSYRG00028</name>
</gene>
<dbReference type="Pfam" id="PF00560">
    <property type="entry name" value="LRR_1"/>
    <property type="match status" value="1"/>
</dbReference>
<keyword evidence="5 8" id="KW-0472">Membrane</keyword>
<dbReference type="InterPro" id="IPR032675">
    <property type="entry name" value="LRR_dom_sf"/>
</dbReference>
<dbReference type="SUPFAM" id="SSF52058">
    <property type="entry name" value="L domain-like"/>
    <property type="match status" value="1"/>
</dbReference>
<dbReference type="Gene3D" id="3.80.10.10">
    <property type="entry name" value="Ribonuclease Inhibitor"/>
    <property type="match status" value="1"/>
</dbReference>
<sequence>MSRFPVMFTCLVTTGVIMFRSNSIGLRCIESEREQLVEFKEGLIDRLGNLSSWALVERFHPPWELSHLQSLNLSDNSGLRAQSLVWLSVWLQVQAHLFYVILSNAGISDTIEEEWFARSYSGQRWGADAMVGNFVSFSEPDQRQAAIMDMQDEAAEISLCRSQQILRTTPGLLEKLTSLKLMDASNNSLSVIGKYHGFTFFNSDQNLLEGEFPVGLCNLAFLDTLNLSRNRLTGNIPNNIGDLRWLESLDLSFNKFSESTGISSRRSTIRPTTKAIHFSAVFPFDKLSRRHRLPSTPSRDGGDSKDKLFLYLSIAMGFIVGFWGVCGSLVLKESWRHAYFRYVDQLKEKVLLWIALAVARSQRMFAKENN</sequence>
<comment type="subcellular location">
    <subcellularLocation>
        <location evidence="1">Membrane</location>
        <topology evidence="1">Single-pass type I membrane protein</topology>
    </subcellularLocation>
</comment>
<dbReference type="EMBL" id="VEPZ02000572">
    <property type="protein sequence ID" value="KAE8722094.1"/>
    <property type="molecule type" value="Genomic_DNA"/>
</dbReference>
<keyword evidence="4 8" id="KW-1133">Transmembrane helix</keyword>
<keyword evidence="6" id="KW-0675">Receptor</keyword>